<dbReference type="InterPro" id="IPR046739">
    <property type="entry name" value="DUF6789"/>
</dbReference>
<keyword evidence="1" id="KW-0812">Transmembrane</keyword>
<feature type="transmembrane region" description="Helical" evidence="1">
    <location>
        <begin position="83"/>
        <end position="107"/>
    </location>
</feature>
<organism evidence="2 3">
    <name type="scientific">Primorskyibacter sedentarius</name>
    <dbReference type="NCBI Taxonomy" id="745311"/>
    <lineage>
        <taxon>Bacteria</taxon>
        <taxon>Pseudomonadati</taxon>
        <taxon>Pseudomonadota</taxon>
        <taxon>Alphaproteobacteria</taxon>
        <taxon>Rhodobacterales</taxon>
        <taxon>Roseobacteraceae</taxon>
        <taxon>Primorskyibacter</taxon>
    </lineage>
</organism>
<gene>
    <name evidence="2" type="ORF">EDD52_1338</name>
</gene>
<evidence type="ECO:0000256" key="1">
    <source>
        <dbReference type="SAM" id="Phobius"/>
    </source>
</evidence>
<evidence type="ECO:0000313" key="2">
    <source>
        <dbReference type="EMBL" id="TCS54470.1"/>
    </source>
</evidence>
<keyword evidence="1" id="KW-1133">Transmembrane helix</keyword>
<dbReference type="EMBL" id="SLZU01000033">
    <property type="protein sequence ID" value="TCS54470.1"/>
    <property type="molecule type" value="Genomic_DNA"/>
</dbReference>
<dbReference type="Pfam" id="PF20587">
    <property type="entry name" value="DUF6789"/>
    <property type="match status" value="1"/>
</dbReference>
<accession>A0A4R3ITU0</accession>
<dbReference type="RefSeq" id="WP_132248746.1">
    <property type="nucleotide sequence ID" value="NZ_SLZU01000033.1"/>
</dbReference>
<evidence type="ECO:0000313" key="3">
    <source>
        <dbReference type="Proteomes" id="UP000295696"/>
    </source>
</evidence>
<sequence length="146" mass="15158">MNNIVKGMIAGFAGTVALSILMAMKSAMGVMPNLDIIKMLAGMVGAPIAVGWIVHFTIGTIAWGGAFAVLNDHVPGDSEIKKGLVFGVAAWLAMMLAVMPMAGAGFFGLNFGIMAPVMTLVLHLVFGAVMGWTYARLPSADAKMTA</sequence>
<comment type="caution">
    <text evidence="2">The sequence shown here is derived from an EMBL/GenBank/DDBJ whole genome shotgun (WGS) entry which is preliminary data.</text>
</comment>
<keyword evidence="3" id="KW-1185">Reference proteome</keyword>
<dbReference type="AlphaFoldDB" id="A0A4R3ITU0"/>
<reference evidence="2 3" key="1">
    <citation type="submission" date="2019-03" db="EMBL/GenBank/DDBJ databases">
        <title>Genomic Encyclopedia of Type Strains, Phase IV (KMG-IV): sequencing the most valuable type-strain genomes for metagenomic binning, comparative biology and taxonomic classification.</title>
        <authorList>
            <person name="Goeker M."/>
        </authorList>
    </citation>
    <scope>NUCLEOTIDE SEQUENCE [LARGE SCALE GENOMIC DNA]</scope>
    <source>
        <strain evidence="2 3">DSM 104836</strain>
    </source>
</reference>
<keyword evidence="1" id="KW-0472">Membrane</keyword>
<dbReference type="Proteomes" id="UP000295696">
    <property type="component" value="Unassembled WGS sequence"/>
</dbReference>
<dbReference type="OrthoDB" id="9814048at2"/>
<proteinExistence type="predicted"/>
<protein>
    <submittedName>
        <fullName evidence="2">Uncharacterized protein</fullName>
    </submittedName>
</protein>
<feature type="transmembrane region" description="Helical" evidence="1">
    <location>
        <begin position="113"/>
        <end position="135"/>
    </location>
</feature>
<name>A0A4R3ITU0_9RHOB</name>
<feature type="transmembrane region" description="Helical" evidence="1">
    <location>
        <begin position="45"/>
        <end position="71"/>
    </location>
</feature>